<keyword evidence="3" id="KW-0547">Nucleotide-binding</keyword>
<dbReference type="InterPro" id="IPR027417">
    <property type="entry name" value="P-loop_NTPase"/>
</dbReference>
<feature type="domain" description="RecA family profile 1" evidence="13">
    <location>
        <begin position="189"/>
        <end position="371"/>
    </location>
</feature>
<proteinExistence type="inferred from homology"/>
<keyword evidence="8" id="KW-0413">Isomerase</keyword>
<gene>
    <name evidence="15" type="primary">dnaB</name>
    <name evidence="15" type="ORF">Aspa_161</name>
</gene>
<dbReference type="EC" id="5.6.2.3" evidence="10"/>
<dbReference type="GO" id="GO:0003677">
    <property type="term" value="F:DNA binding"/>
    <property type="evidence" value="ECO:0007669"/>
    <property type="project" value="UniProtKB-KW"/>
</dbReference>
<dbReference type="PANTHER" id="PTHR30153">
    <property type="entry name" value="REPLICATIVE DNA HELICASE DNAB"/>
    <property type="match status" value="1"/>
</dbReference>
<keyword evidence="7" id="KW-0238">DNA-binding</keyword>
<dbReference type="GO" id="GO:0016787">
    <property type="term" value="F:hydrolase activity"/>
    <property type="evidence" value="ECO:0007669"/>
    <property type="project" value="UniProtKB-KW"/>
</dbReference>
<evidence type="ECO:0000256" key="7">
    <source>
        <dbReference type="ARBA" id="ARBA00023125"/>
    </source>
</evidence>
<dbReference type="GO" id="GO:0006260">
    <property type="term" value="P:DNA replication"/>
    <property type="evidence" value="ECO:0007669"/>
    <property type="project" value="UniProtKB-KW"/>
</dbReference>
<evidence type="ECO:0000256" key="8">
    <source>
        <dbReference type="ARBA" id="ARBA00023235"/>
    </source>
</evidence>
<dbReference type="InterPro" id="IPR007693">
    <property type="entry name" value="DNA_helicase_DnaB-like_N"/>
</dbReference>
<keyword evidence="15" id="KW-0934">Plastid</keyword>
<dbReference type="RefSeq" id="YP_009294557.1">
    <property type="nucleotide sequence ID" value="NC_031148.1"/>
</dbReference>
<dbReference type="Pfam" id="PF03796">
    <property type="entry name" value="DnaB_C"/>
    <property type="match status" value="1"/>
</dbReference>
<dbReference type="EMBL" id="KX284717">
    <property type="protein sequence ID" value="AOM66040.1"/>
    <property type="molecule type" value="Genomic_DNA"/>
</dbReference>
<dbReference type="InterPro" id="IPR020588">
    <property type="entry name" value="RecA_ATP-bd"/>
</dbReference>
<dbReference type="InterPro" id="IPR036844">
    <property type="entry name" value="Hint_dom_sf"/>
</dbReference>
<evidence type="ECO:0000256" key="12">
    <source>
        <dbReference type="ARBA" id="ARBA00048954"/>
    </source>
</evidence>
<dbReference type="GO" id="GO:0006281">
    <property type="term" value="P:DNA repair"/>
    <property type="evidence" value="ECO:0007669"/>
    <property type="project" value="InterPro"/>
</dbReference>
<dbReference type="SUPFAM" id="SSF48024">
    <property type="entry name" value="N-terminal domain of DnaB helicase"/>
    <property type="match status" value="1"/>
</dbReference>
<evidence type="ECO:0000256" key="6">
    <source>
        <dbReference type="ARBA" id="ARBA00022840"/>
    </source>
</evidence>
<dbReference type="GO" id="GO:0005829">
    <property type="term" value="C:cytosol"/>
    <property type="evidence" value="ECO:0007669"/>
    <property type="project" value="TreeGrafter"/>
</dbReference>
<comment type="function">
    <text evidence="9">The intein is an endonuclease.</text>
</comment>
<comment type="catalytic activity">
    <reaction evidence="12">
        <text>ATP + H2O = ADP + phosphate + H(+)</text>
        <dbReference type="Rhea" id="RHEA:13065"/>
        <dbReference type="ChEBI" id="CHEBI:15377"/>
        <dbReference type="ChEBI" id="CHEBI:15378"/>
        <dbReference type="ChEBI" id="CHEBI:30616"/>
        <dbReference type="ChEBI" id="CHEBI:43474"/>
        <dbReference type="ChEBI" id="CHEBI:456216"/>
        <dbReference type="EC" id="5.6.2.3"/>
    </reaction>
</comment>
<evidence type="ECO:0000259" key="13">
    <source>
        <dbReference type="PROSITE" id="PS50162"/>
    </source>
</evidence>
<reference evidence="15" key="1">
    <citation type="journal article" date="2016" name="BMC Biol.">
        <title>Parallel evolution of highly conserved plastid genome architecture in red seaweeds and seed plants.</title>
        <authorList>
            <person name="Lee J."/>
            <person name="Cho C.H."/>
            <person name="Park S.I."/>
            <person name="Choi J.W."/>
            <person name="Song H.S."/>
            <person name="West J.A."/>
            <person name="Bhattacharya D."/>
            <person name="Yoon H.S."/>
        </authorList>
    </citation>
    <scope>NUCLEOTIDE SEQUENCE</scope>
</reference>
<evidence type="ECO:0000256" key="10">
    <source>
        <dbReference type="ARBA" id="ARBA00044969"/>
    </source>
</evidence>
<evidence type="ECO:0000256" key="11">
    <source>
        <dbReference type="ARBA" id="ARBA00045002"/>
    </source>
</evidence>
<dbReference type="Gene3D" id="1.10.860.10">
    <property type="entry name" value="DNAb Helicase, Chain A"/>
    <property type="match status" value="1"/>
</dbReference>
<evidence type="ECO:0000256" key="4">
    <source>
        <dbReference type="ARBA" id="ARBA00022801"/>
    </source>
</evidence>
<evidence type="ECO:0000256" key="3">
    <source>
        <dbReference type="ARBA" id="ARBA00022741"/>
    </source>
</evidence>
<dbReference type="PANTHER" id="PTHR30153:SF2">
    <property type="entry name" value="REPLICATIVE DNA HELICASE"/>
    <property type="match status" value="1"/>
</dbReference>
<dbReference type="SUPFAM" id="SSF51294">
    <property type="entry name" value="Hedgehog/intein (Hint) domain"/>
    <property type="match status" value="1"/>
</dbReference>
<comment type="similarity">
    <text evidence="1">Belongs to the helicase family. DnaB subfamily.</text>
</comment>
<evidence type="ECO:0000256" key="9">
    <source>
        <dbReference type="ARBA" id="ARBA00044940"/>
    </source>
</evidence>
<name>A0A1C9CCC7_9FLOR</name>
<keyword evidence="6" id="KW-0067">ATP-binding</keyword>
<accession>A0A1C9CCC7</accession>
<keyword evidence="4" id="KW-0378">Hydrolase</keyword>
<evidence type="ECO:0000256" key="2">
    <source>
        <dbReference type="ARBA" id="ARBA00022705"/>
    </source>
</evidence>
<feature type="domain" description="SF4 helicase" evidence="14">
    <location>
        <begin position="186"/>
        <end position="392"/>
    </location>
</feature>
<dbReference type="PROSITE" id="PS51199">
    <property type="entry name" value="SF4_HELICASE"/>
    <property type="match status" value="1"/>
</dbReference>
<evidence type="ECO:0000259" key="14">
    <source>
        <dbReference type="PROSITE" id="PS51199"/>
    </source>
</evidence>
<evidence type="ECO:0000256" key="1">
    <source>
        <dbReference type="ARBA" id="ARBA00008428"/>
    </source>
</evidence>
<dbReference type="GO" id="GO:0005524">
    <property type="term" value="F:ATP binding"/>
    <property type="evidence" value="ECO:0007669"/>
    <property type="project" value="UniProtKB-KW"/>
</dbReference>
<protein>
    <recommendedName>
        <fullName evidence="10">DNA 5'-3' helicase</fullName>
        <ecNumber evidence="10">5.6.2.3</ecNumber>
    </recommendedName>
    <alternativeName>
        <fullName evidence="11">DNA 5'-3' helicase DnaB</fullName>
    </alternativeName>
</protein>
<dbReference type="GeneID" id="29070541"/>
<dbReference type="InterPro" id="IPR007694">
    <property type="entry name" value="DNA_helicase_DnaB-like_C"/>
</dbReference>
<organism evidence="15">
    <name type="scientific">Asparagopsis taxiformis</name>
    <dbReference type="NCBI Taxonomy" id="260499"/>
    <lineage>
        <taxon>Eukaryota</taxon>
        <taxon>Rhodophyta</taxon>
        <taxon>Florideophyceae</taxon>
        <taxon>Rhodymeniophycidae</taxon>
        <taxon>Bonnemaisoniales</taxon>
        <taxon>Bonnemaisoniaceae</taxon>
        <taxon>Asparagopsis</taxon>
    </lineage>
</organism>
<dbReference type="GO" id="GO:0140664">
    <property type="term" value="F:ATP-dependent DNA damage sensor activity"/>
    <property type="evidence" value="ECO:0007669"/>
    <property type="project" value="InterPro"/>
</dbReference>
<dbReference type="InterPro" id="IPR016136">
    <property type="entry name" value="DNA_helicase_N/primase_C"/>
</dbReference>
<dbReference type="GO" id="GO:0043139">
    <property type="term" value="F:5'-3' DNA helicase activity"/>
    <property type="evidence" value="ECO:0007669"/>
    <property type="project" value="UniProtKB-EC"/>
</dbReference>
<dbReference type="AlphaFoldDB" id="A0A1C9CCC7"/>
<geneLocation type="plastid" evidence="15"/>
<sequence>MDNSSYYTPPPQNYLIEELLIGSILLNPSLTNHILNNLTTESFSFEAHQLIYRSIIELSKNKTIDTLVLIHILTSHQILNRIGGIPKIINILKQSQLFLPSKKKKSYIEQLIIIIQNNHIKRLLVQYGYNIIQLSYIDYIPTKSLYYKATKYLNYISQYNNQENIDNLNDSIGAFLSNTANYNTIFDQDIQTIYYGFKELDTILNGLSPGDLIVISGRPSTGKTTLAINITYNLTNSTNLGICIFSLEMSKIQILHKYLAIASKIPLQTIKSGKLSSQEWKTIQKISAQLLTEPLYINDKSQISIEYIKNTATLITKDTKKLKLIIIDYLQLIQLEHHNYENRAQELSHITRELKILAKNLDLPIIILSQLNRNIEKRIDKKPLLSDLRESGCVAIISYIQINLFNSINIKSLINYTYQPSINNFSGAHTNNDKSINIPNKILFLSQYTFKLSVKTDYNLNITHQHKLLKKQQWQRQNTLLYTCHIIKYTSLPHNKNILENIHIQQIITTNYQDVYDIHMHEYTTFLCNHIIIHNSIEQDADIVMMLSHENDGTIQSSEYKILDIFIAKNRNGPIGSINLLFYPHNNTFTSWYITQDNNSL</sequence>
<dbReference type="Pfam" id="PF00772">
    <property type="entry name" value="DnaB"/>
    <property type="match status" value="1"/>
</dbReference>
<keyword evidence="2" id="KW-0235">DNA replication</keyword>
<dbReference type="Gene3D" id="2.170.16.10">
    <property type="entry name" value="Hedgehog/Intein (Hint) domain"/>
    <property type="match status" value="1"/>
</dbReference>
<dbReference type="PROSITE" id="PS50162">
    <property type="entry name" value="RECA_2"/>
    <property type="match status" value="1"/>
</dbReference>
<keyword evidence="5 15" id="KW-0347">Helicase</keyword>
<dbReference type="SUPFAM" id="SSF52540">
    <property type="entry name" value="P-loop containing nucleoside triphosphate hydrolases"/>
    <property type="match status" value="1"/>
</dbReference>
<evidence type="ECO:0000256" key="5">
    <source>
        <dbReference type="ARBA" id="ARBA00022806"/>
    </source>
</evidence>
<evidence type="ECO:0000313" key="15">
    <source>
        <dbReference type="EMBL" id="AOM66040.1"/>
    </source>
</evidence>
<dbReference type="InterPro" id="IPR036185">
    <property type="entry name" value="DNA_heli_DnaB-like_N_sf"/>
</dbReference>
<dbReference type="Gene3D" id="3.40.50.300">
    <property type="entry name" value="P-loop containing nucleotide triphosphate hydrolases"/>
    <property type="match status" value="2"/>
</dbReference>